<evidence type="ECO:0000313" key="6">
    <source>
        <dbReference type="EMBL" id="KAA0022488.1"/>
    </source>
</evidence>
<dbReference type="InterPro" id="IPR050301">
    <property type="entry name" value="NTE"/>
</dbReference>
<feature type="active site" description="Nucleophile" evidence="4">
    <location>
        <position position="38"/>
    </location>
</feature>
<comment type="caution">
    <text evidence="4">Lacks conserved residue(s) required for the propagation of feature annotation.</text>
</comment>
<name>A0A5A7S8K4_9NOCA</name>
<dbReference type="Gene3D" id="3.40.1090.10">
    <property type="entry name" value="Cytosolic phospholipase A2 catalytic domain"/>
    <property type="match status" value="1"/>
</dbReference>
<proteinExistence type="predicted"/>
<sequence length="285" mass="30179">MTTAFVLSGGASLGSIEVGMLQALIDRDIRPDFIVGTSAGAINGGWLSGASTSEDVRRLGDLWRGLTRNTVFPADLVIGFAGFLGKRNHLVSNRGIKKLLVDNLKFDRLEDAPIPLHVVAGDVLTGADKRFSTGDAVDAILASSAIPALLPPVVIDGVPYMDGGTVNNTPITHAVELGADRVYVLTTGSGCTLTEAPTSALGMGLRGLVLAINDRMALDIERYESKVDLRVVPPLCPHDVSPAEFGKADELITRAEKSTNEWLDALVPAEERRTGQAELLAPHAH</sequence>
<dbReference type="InterPro" id="IPR016035">
    <property type="entry name" value="Acyl_Trfase/lysoPLipase"/>
</dbReference>
<dbReference type="SUPFAM" id="SSF52151">
    <property type="entry name" value="FabD/lysophospholipase-like"/>
    <property type="match status" value="1"/>
</dbReference>
<accession>A0A5A7S8K4</accession>
<gene>
    <name evidence="6" type="ORF">FOY51_12320</name>
</gene>
<dbReference type="Proteomes" id="UP000322244">
    <property type="component" value="Unassembled WGS sequence"/>
</dbReference>
<evidence type="ECO:0000313" key="7">
    <source>
        <dbReference type="Proteomes" id="UP000322244"/>
    </source>
</evidence>
<comment type="caution">
    <text evidence="6">The sequence shown here is derived from an EMBL/GenBank/DDBJ whole genome shotgun (WGS) entry which is preliminary data.</text>
</comment>
<feature type="domain" description="PNPLA" evidence="5">
    <location>
        <begin position="5"/>
        <end position="175"/>
    </location>
</feature>
<evidence type="ECO:0000256" key="4">
    <source>
        <dbReference type="PROSITE-ProRule" id="PRU01161"/>
    </source>
</evidence>
<dbReference type="EMBL" id="VLNY01000005">
    <property type="protein sequence ID" value="KAA0022488.1"/>
    <property type="molecule type" value="Genomic_DNA"/>
</dbReference>
<dbReference type="GO" id="GO:0016787">
    <property type="term" value="F:hydrolase activity"/>
    <property type="evidence" value="ECO:0007669"/>
    <property type="project" value="UniProtKB-UniRule"/>
</dbReference>
<keyword evidence="2 4" id="KW-0442">Lipid degradation</keyword>
<keyword evidence="3 4" id="KW-0443">Lipid metabolism</keyword>
<dbReference type="AlphaFoldDB" id="A0A5A7S8K4"/>
<feature type="short sequence motif" description="DGA/G" evidence="4">
    <location>
        <begin position="162"/>
        <end position="164"/>
    </location>
</feature>
<dbReference type="InterPro" id="IPR002641">
    <property type="entry name" value="PNPLA_dom"/>
</dbReference>
<evidence type="ECO:0000256" key="1">
    <source>
        <dbReference type="ARBA" id="ARBA00022801"/>
    </source>
</evidence>
<dbReference type="PANTHER" id="PTHR14226:SF57">
    <property type="entry name" value="BLR7027 PROTEIN"/>
    <property type="match status" value="1"/>
</dbReference>
<dbReference type="PANTHER" id="PTHR14226">
    <property type="entry name" value="NEUROPATHY TARGET ESTERASE/SWISS CHEESE D.MELANOGASTER"/>
    <property type="match status" value="1"/>
</dbReference>
<dbReference type="PROSITE" id="PS51635">
    <property type="entry name" value="PNPLA"/>
    <property type="match status" value="1"/>
</dbReference>
<evidence type="ECO:0000256" key="3">
    <source>
        <dbReference type="ARBA" id="ARBA00023098"/>
    </source>
</evidence>
<reference evidence="6 7" key="1">
    <citation type="submission" date="2019-07" db="EMBL/GenBank/DDBJ databases">
        <title>Rhodococcus cavernicolus sp. nov., isolated from a cave.</title>
        <authorList>
            <person name="Lee S.D."/>
        </authorList>
    </citation>
    <scope>NUCLEOTIDE SEQUENCE [LARGE SCALE GENOMIC DNA]</scope>
    <source>
        <strain evidence="6 7">C1-24</strain>
    </source>
</reference>
<dbReference type="OrthoDB" id="4080114at2"/>
<dbReference type="Pfam" id="PF01734">
    <property type="entry name" value="Patatin"/>
    <property type="match status" value="1"/>
</dbReference>
<protein>
    <submittedName>
        <fullName evidence="6">Patatin-like phospholipase family protein</fullName>
    </submittedName>
</protein>
<keyword evidence="7" id="KW-1185">Reference proteome</keyword>
<evidence type="ECO:0000256" key="2">
    <source>
        <dbReference type="ARBA" id="ARBA00022963"/>
    </source>
</evidence>
<dbReference type="GO" id="GO:0016042">
    <property type="term" value="P:lipid catabolic process"/>
    <property type="evidence" value="ECO:0007669"/>
    <property type="project" value="UniProtKB-UniRule"/>
</dbReference>
<dbReference type="RefSeq" id="WP_149430544.1">
    <property type="nucleotide sequence ID" value="NZ_VLNY01000005.1"/>
</dbReference>
<dbReference type="CDD" id="cd07209">
    <property type="entry name" value="Pat_hypo_Ecoli_Z1214_like"/>
    <property type="match status" value="1"/>
</dbReference>
<organism evidence="6 7">
    <name type="scientific">Antrihabitans cavernicola</name>
    <dbReference type="NCBI Taxonomy" id="2495913"/>
    <lineage>
        <taxon>Bacteria</taxon>
        <taxon>Bacillati</taxon>
        <taxon>Actinomycetota</taxon>
        <taxon>Actinomycetes</taxon>
        <taxon>Mycobacteriales</taxon>
        <taxon>Nocardiaceae</taxon>
        <taxon>Antrihabitans</taxon>
    </lineage>
</organism>
<evidence type="ECO:0000259" key="5">
    <source>
        <dbReference type="PROSITE" id="PS51635"/>
    </source>
</evidence>
<keyword evidence="1 4" id="KW-0378">Hydrolase</keyword>
<feature type="active site" description="Proton acceptor" evidence="4">
    <location>
        <position position="162"/>
    </location>
</feature>
<feature type="short sequence motif" description="GXSXG" evidence="4">
    <location>
        <begin position="36"/>
        <end position="40"/>
    </location>
</feature>